<organism evidence="2 3">
    <name type="scientific">Platanthera guangdongensis</name>
    <dbReference type="NCBI Taxonomy" id="2320717"/>
    <lineage>
        <taxon>Eukaryota</taxon>
        <taxon>Viridiplantae</taxon>
        <taxon>Streptophyta</taxon>
        <taxon>Embryophyta</taxon>
        <taxon>Tracheophyta</taxon>
        <taxon>Spermatophyta</taxon>
        <taxon>Magnoliopsida</taxon>
        <taxon>Liliopsida</taxon>
        <taxon>Asparagales</taxon>
        <taxon>Orchidaceae</taxon>
        <taxon>Orchidoideae</taxon>
        <taxon>Orchideae</taxon>
        <taxon>Orchidinae</taxon>
        <taxon>Platanthera</taxon>
    </lineage>
</organism>
<reference evidence="2 3" key="1">
    <citation type="journal article" date="2022" name="Nat. Plants">
        <title>Genomes of leafy and leafless Platanthera orchids illuminate the evolution of mycoheterotrophy.</title>
        <authorList>
            <person name="Li M.H."/>
            <person name="Liu K.W."/>
            <person name="Li Z."/>
            <person name="Lu H.C."/>
            <person name="Ye Q.L."/>
            <person name="Zhang D."/>
            <person name="Wang J.Y."/>
            <person name="Li Y.F."/>
            <person name="Zhong Z.M."/>
            <person name="Liu X."/>
            <person name="Yu X."/>
            <person name="Liu D.K."/>
            <person name="Tu X.D."/>
            <person name="Liu B."/>
            <person name="Hao Y."/>
            <person name="Liao X.Y."/>
            <person name="Jiang Y.T."/>
            <person name="Sun W.H."/>
            <person name="Chen J."/>
            <person name="Chen Y.Q."/>
            <person name="Ai Y."/>
            <person name="Zhai J.W."/>
            <person name="Wu S.S."/>
            <person name="Zhou Z."/>
            <person name="Hsiao Y.Y."/>
            <person name="Wu W.L."/>
            <person name="Chen Y.Y."/>
            <person name="Lin Y.F."/>
            <person name="Hsu J.L."/>
            <person name="Li C.Y."/>
            <person name="Wang Z.W."/>
            <person name="Zhao X."/>
            <person name="Zhong W.Y."/>
            <person name="Ma X.K."/>
            <person name="Ma L."/>
            <person name="Huang J."/>
            <person name="Chen G.Z."/>
            <person name="Huang M.Z."/>
            <person name="Huang L."/>
            <person name="Peng D.H."/>
            <person name="Luo Y.B."/>
            <person name="Zou S.Q."/>
            <person name="Chen S.P."/>
            <person name="Lan S."/>
            <person name="Tsai W.C."/>
            <person name="Van de Peer Y."/>
            <person name="Liu Z.J."/>
        </authorList>
    </citation>
    <scope>NUCLEOTIDE SEQUENCE [LARGE SCALE GENOMIC DNA]</scope>
    <source>
        <strain evidence="2">Lor288</strain>
    </source>
</reference>
<sequence>MRLLKAARLEESLSYLLGYSFSAGSQTRRAVGQTGPAPHTMPPAIGSKRIPTAAPSARQHPPTSSTPDTTFPGQTLENFCGRDPDVEVGTGVNNLLVGPTVFSVFLFPEAKVAETSIDLHLPSLPFTSIDRKISRRQASVAASGINGAGGVSLSPEIIASAEIRGGERRARRTRLIIATLSPKDWLHNHMLARIHRQRHVLSPDVSNRTLFPSPALTLSLGAIANDMHFRSELDTILEPLDVPKQGLDGDEEDAIPRTGELQEEINQDTTIIVESKNLEEKQQLY</sequence>
<keyword evidence="3" id="KW-1185">Reference proteome</keyword>
<dbReference type="Proteomes" id="UP001412067">
    <property type="component" value="Unassembled WGS sequence"/>
</dbReference>
<gene>
    <name evidence="2" type="ORF">KSP40_PGU007467</name>
</gene>
<feature type="region of interest" description="Disordered" evidence="1">
    <location>
        <begin position="28"/>
        <end position="74"/>
    </location>
</feature>
<protein>
    <submittedName>
        <fullName evidence="2">Uncharacterized protein</fullName>
    </submittedName>
</protein>
<feature type="compositionally biased region" description="Low complexity" evidence="1">
    <location>
        <begin position="61"/>
        <end position="72"/>
    </location>
</feature>
<evidence type="ECO:0000313" key="3">
    <source>
        <dbReference type="Proteomes" id="UP001412067"/>
    </source>
</evidence>
<dbReference type="EMBL" id="JBBWWR010000007">
    <property type="protein sequence ID" value="KAK8963886.1"/>
    <property type="molecule type" value="Genomic_DNA"/>
</dbReference>
<accession>A0ABR2MIJ7</accession>
<proteinExistence type="predicted"/>
<name>A0ABR2MIJ7_9ASPA</name>
<evidence type="ECO:0000256" key="1">
    <source>
        <dbReference type="SAM" id="MobiDB-lite"/>
    </source>
</evidence>
<comment type="caution">
    <text evidence="2">The sequence shown here is derived from an EMBL/GenBank/DDBJ whole genome shotgun (WGS) entry which is preliminary data.</text>
</comment>
<evidence type="ECO:0000313" key="2">
    <source>
        <dbReference type="EMBL" id="KAK8963886.1"/>
    </source>
</evidence>